<sequence>MGAAASIAPAVYDKAQCQALCGDLFDDALWRQSATDNCISHEKLQLLFHTISDVFVSHAIDDASVAAAICKKLRDRGLTTWSASGADEGRDAGLANARCVLVLVSQGYMDSVGGSGTRGQCQREFNAALKQKKSVIAILVDPAPALKHTANWTGDVGAVFNDAAFIDYTSSDVDEIAMRQDDILARVRRTIGIPLAERFALTVTSADEKNESTRTASSVSMHADAKETPIVYSPVPTLVEEGPLDAAFQELVSQLQGAETWATLYDYPFTNDTSNRSADHVMELPKSCVGIENGLILAGSYLAELQERPELLSLGAVGGKLNKHKFVVSVRLWIQGPGYVLAGGHYKTWFALELTRAMGLQVAFNGGADSFPVCKTNEPVTVPTDAWLRLAIRVDVRANVVQVVVNSERLDDIALPAKFHYAHLTNPMAEGAFYLYDPAHKARLFRGGLRHLLLVSSTDVHEAGPAPPVPDAFLAKRKELIAGLKALCDYPFETDLVDRVSGRTLLAPSTSYLEPHAGLFLDGDYYGAQETRPEVTCAGAYTTEMSKTNFVVAASICPFGQGWVWCLGKGWRWFGFVITAEMHVELVLNHQKTAYPIELRGERLTLQRHTWVHFAVQARGKEFQVFCNGEPLDVIDLGPKFAYWVGEGDDNSLLLHGDSANETFFGYMKDLAFWSTNQVPVE</sequence>
<evidence type="ECO:0000313" key="3">
    <source>
        <dbReference type="Proteomes" id="UP000030762"/>
    </source>
</evidence>
<dbReference type="Proteomes" id="UP000030762">
    <property type="component" value="Unassembled WGS sequence"/>
</dbReference>
<name>T0QQX2_SAPDV</name>
<reference evidence="2 3" key="1">
    <citation type="submission" date="2012-04" db="EMBL/GenBank/DDBJ databases">
        <title>The Genome Sequence of Saprolegnia declina VS20.</title>
        <authorList>
            <consortium name="The Broad Institute Genome Sequencing Platform"/>
            <person name="Russ C."/>
            <person name="Nusbaum C."/>
            <person name="Tyler B."/>
            <person name="van West P."/>
            <person name="Dieguez-Uribeondo J."/>
            <person name="de Bruijn I."/>
            <person name="Tripathy S."/>
            <person name="Jiang R."/>
            <person name="Young S.K."/>
            <person name="Zeng Q."/>
            <person name="Gargeya S."/>
            <person name="Fitzgerald M."/>
            <person name="Haas B."/>
            <person name="Abouelleil A."/>
            <person name="Alvarado L."/>
            <person name="Arachchi H.M."/>
            <person name="Berlin A."/>
            <person name="Chapman S.B."/>
            <person name="Goldberg J."/>
            <person name="Griggs A."/>
            <person name="Gujja S."/>
            <person name="Hansen M."/>
            <person name="Howarth C."/>
            <person name="Imamovic A."/>
            <person name="Larimer J."/>
            <person name="McCowen C."/>
            <person name="Montmayeur A."/>
            <person name="Murphy C."/>
            <person name="Neiman D."/>
            <person name="Pearson M."/>
            <person name="Priest M."/>
            <person name="Roberts A."/>
            <person name="Saif S."/>
            <person name="Shea T."/>
            <person name="Sisk P."/>
            <person name="Sykes S."/>
            <person name="Wortman J."/>
            <person name="Nusbaum C."/>
            <person name="Birren B."/>
        </authorList>
    </citation>
    <scope>NUCLEOTIDE SEQUENCE [LARGE SCALE GENOMIC DNA]</scope>
    <source>
        <strain evidence="2 3">VS20</strain>
    </source>
</reference>
<dbReference type="EMBL" id="JH767148">
    <property type="protein sequence ID" value="EQC36310.1"/>
    <property type="molecule type" value="Genomic_DNA"/>
</dbReference>
<dbReference type="GeneID" id="19947142"/>
<dbReference type="OrthoDB" id="74439at2759"/>
<feature type="domain" description="TIR" evidence="1">
    <location>
        <begin position="54"/>
        <end position="148"/>
    </location>
</feature>
<dbReference type="RefSeq" id="XP_008610416.1">
    <property type="nucleotide sequence ID" value="XM_008612194.1"/>
</dbReference>
<evidence type="ECO:0000313" key="2">
    <source>
        <dbReference type="EMBL" id="EQC36310.1"/>
    </source>
</evidence>
<dbReference type="OMA" id="HTANWTG"/>
<evidence type="ECO:0000259" key="1">
    <source>
        <dbReference type="Pfam" id="PF13676"/>
    </source>
</evidence>
<organism evidence="2 3">
    <name type="scientific">Saprolegnia diclina (strain VS20)</name>
    <dbReference type="NCBI Taxonomy" id="1156394"/>
    <lineage>
        <taxon>Eukaryota</taxon>
        <taxon>Sar</taxon>
        <taxon>Stramenopiles</taxon>
        <taxon>Oomycota</taxon>
        <taxon>Saprolegniomycetes</taxon>
        <taxon>Saprolegniales</taxon>
        <taxon>Saprolegniaceae</taxon>
        <taxon>Saprolegnia</taxon>
    </lineage>
</organism>
<dbReference type="InterPro" id="IPR000157">
    <property type="entry name" value="TIR_dom"/>
</dbReference>
<dbReference type="SUPFAM" id="SSF49899">
    <property type="entry name" value="Concanavalin A-like lectins/glucanases"/>
    <property type="match status" value="1"/>
</dbReference>
<dbReference type="SUPFAM" id="SSF52200">
    <property type="entry name" value="Toll/Interleukin receptor TIR domain"/>
    <property type="match status" value="1"/>
</dbReference>
<proteinExistence type="predicted"/>
<dbReference type="Pfam" id="PF13676">
    <property type="entry name" value="TIR_2"/>
    <property type="match status" value="1"/>
</dbReference>
<gene>
    <name evidence="2" type="ORF">SDRG_06415</name>
</gene>
<accession>T0QQX2</accession>
<dbReference type="AlphaFoldDB" id="T0QQX2"/>
<dbReference type="InParanoid" id="T0QQX2"/>
<dbReference type="InterPro" id="IPR013320">
    <property type="entry name" value="ConA-like_dom_sf"/>
</dbReference>
<dbReference type="GO" id="GO:0007165">
    <property type="term" value="P:signal transduction"/>
    <property type="evidence" value="ECO:0007669"/>
    <property type="project" value="InterPro"/>
</dbReference>
<dbReference type="Gene3D" id="3.40.50.10140">
    <property type="entry name" value="Toll/interleukin-1 receptor homology (TIR) domain"/>
    <property type="match status" value="1"/>
</dbReference>
<dbReference type="InterPro" id="IPR035897">
    <property type="entry name" value="Toll_tir_struct_dom_sf"/>
</dbReference>
<keyword evidence="3" id="KW-1185">Reference proteome</keyword>
<protein>
    <recommendedName>
        <fullName evidence="1">TIR domain-containing protein</fullName>
    </recommendedName>
</protein>
<dbReference type="VEuPathDB" id="FungiDB:SDRG_06415"/>